<evidence type="ECO:0000256" key="6">
    <source>
        <dbReference type="ARBA" id="ARBA00023136"/>
    </source>
</evidence>
<feature type="domain" description="Mechanosensitive ion channel MscS" evidence="8">
    <location>
        <begin position="177"/>
        <end position="246"/>
    </location>
</feature>
<protein>
    <submittedName>
        <fullName evidence="11">Mechanosensitive ion channel protein MscS</fullName>
    </submittedName>
</protein>
<dbReference type="InterPro" id="IPR011014">
    <property type="entry name" value="MscS_channel_TM-2"/>
</dbReference>
<keyword evidence="3" id="KW-1003">Cell membrane</keyword>
<dbReference type="InterPro" id="IPR010920">
    <property type="entry name" value="LSM_dom_sf"/>
</dbReference>
<evidence type="ECO:0000256" key="5">
    <source>
        <dbReference type="ARBA" id="ARBA00022989"/>
    </source>
</evidence>
<dbReference type="SUPFAM" id="SSF50182">
    <property type="entry name" value="Sm-like ribonucleoproteins"/>
    <property type="match status" value="1"/>
</dbReference>
<keyword evidence="12" id="KW-1185">Reference proteome</keyword>
<gene>
    <name evidence="11" type="ORF">BZG73_01395</name>
</gene>
<accession>A0ABX3KER0</accession>
<comment type="subcellular location">
    <subcellularLocation>
        <location evidence="1">Cell membrane</location>
        <topology evidence="1">Multi-pass membrane protein</topology>
    </subcellularLocation>
</comment>
<feature type="domain" description="Mechanosensitive ion channel MscS C-terminal" evidence="9">
    <location>
        <begin position="256"/>
        <end position="339"/>
    </location>
</feature>
<dbReference type="Pfam" id="PF00924">
    <property type="entry name" value="MS_channel_2nd"/>
    <property type="match status" value="1"/>
</dbReference>
<evidence type="ECO:0000256" key="1">
    <source>
        <dbReference type="ARBA" id="ARBA00004651"/>
    </source>
</evidence>
<dbReference type="InterPro" id="IPR006685">
    <property type="entry name" value="MscS_channel_2nd"/>
</dbReference>
<dbReference type="InterPro" id="IPR011066">
    <property type="entry name" value="MscS_channel_C_sf"/>
</dbReference>
<keyword evidence="4 7" id="KW-0812">Transmembrane</keyword>
<evidence type="ECO:0000256" key="7">
    <source>
        <dbReference type="SAM" id="Phobius"/>
    </source>
</evidence>
<comment type="similarity">
    <text evidence="2">Belongs to the MscS (TC 1.A.23) family.</text>
</comment>
<evidence type="ECO:0000313" key="11">
    <source>
        <dbReference type="EMBL" id="OOE87509.1"/>
    </source>
</evidence>
<dbReference type="EMBL" id="MUFB01000002">
    <property type="protein sequence ID" value="OOE87509.1"/>
    <property type="molecule type" value="Genomic_DNA"/>
</dbReference>
<dbReference type="Gene3D" id="1.10.287.1260">
    <property type="match status" value="1"/>
</dbReference>
<evidence type="ECO:0000256" key="4">
    <source>
        <dbReference type="ARBA" id="ARBA00022692"/>
    </source>
</evidence>
<feature type="domain" description="Mechanosensitive ion channel transmembrane helices 2/3" evidence="10">
    <location>
        <begin position="135"/>
        <end position="176"/>
    </location>
</feature>
<dbReference type="InterPro" id="IPR045042">
    <property type="entry name" value="YnaI-like"/>
</dbReference>
<feature type="transmembrane region" description="Helical" evidence="7">
    <location>
        <begin position="12"/>
        <end position="33"/>
    </location>
</feature>
<evidence type="ECO:0000259" key="8">
    <source>
        <dbReference type="Pfam" id="PF00924"/>
    </source>
</evidence>
<dbReference type="SUPFAM" id="SSF82689">
    <property type="entry name" value="Mechanosensitive channel protein MscS (YggB), C-terminal domain"/>
    <property type="match status" value="1"/>
</dbReference>
<evidence type="ECO:0000313" key="12">
    <source>
        <dbReference type="Proteomes" id="UP000189410"/>
    </source>
</evidence>
<dbReference type="Proteomes" id="UP000189410">
    <property type="component" value="Unassembled WGS sequence"/>
</dbReference>
<dbReference type="InterPro" id="IPR049142">
    <property type="entry name" value="MS_channel_1st"/>
</dbReference>
<evidence type="ECO:0000259" key="10">
    <source>
        <dbReference type="Pfam" id="PF21088"/>
    </source>
</evidence>
<dbReference type="InterPro" id="IPR049278">
    <property type="entry name" value="MS_channel_C"/>
</dbReference>
<dbReference type="Gene3D" id="2.30.30.60">
    <property type="match status" value="1"/>
</dbReference>
<dbReference type="SUPFAM" id="SSF82861">
    <property type="entry name" value="Mechanosensitive channel protein MscS (YggB), transmembrane region"/>
    <property type="match status" value="1"/>
</dbReference>
<keyword evidence="5 7" id="KW-1133">Transmembrane helix</keyword>
<dbReference type="Pfam" id="PF21082">
    <property type="entry name" value="MS_channel_3rd"/>
    <property type="match status" value="1"/>
</dbReference>
<evidence type="ECO:0000256" key="2">
    <source>
        <dbReference type="ARBA" id="ARBA00008017"/>
    </source>
</evidence>
<feature type="transmembrane region" description="Helical" evidence="7">
    <location>
        <begin position="54"/>
        <end position="71"/>
    </location>
</feature>
<organism evidence="11 12">
    <name type="scientific">Salinivibrio siamensis</name>
    <dbReference type="NCBI Taxonomy" id="414286"/>
    <lineage>
        <taxon>Bacteria</taxon>
        <taxon>Pseudomonadati</taxon>
        <taxon>Pseudomonadota</taxon>
        <taxon>Gammaproteobacteria</taxon>
        <taxon>Vibrionales</taxon>
        <taxon>Vibrionaceae</taxon>
        <taxon>Salinivibrio</taxon>
    </lineage>
</organism>
<evidence type="ECO:0000259" key="9">
    <source>
        <dbReference type="Pfam" id="PF21082"/>
    </source>
</evidence>
<dbReference type="InterPro" id="IPR023408">
    <property type="entry name" value="MscS_beta-dom_sf"/>
</dbReference>
<evidence type="ECO:0000256" key="3">
    <source>
        <dbReference type="ARBA" id="ARBA00022475"/>
    </source>
</evidence>
<dbReference type="PANTHER" id="PTHR43634">
    <property type="entry name" value="OW CONDUCTANCE MECHANOSENSITIVE CHANNEL"/>
    <property type="match status" value="1"/>
</dbReference>
<dbReference type="Pfam" id="PF21088">
    <property type="entry name" value="MS_channel_1st"/>
    <property type="match status" value="1"/>
</dbReference>
<dbReference type="PANTHER" id="PTHR43634:SF2">
    <property type="entry name" value="LOW CONDUCTANCE MECHANOSENSITIVE CHANNEL YNAI"/>
    <property type="match status" value="1"/>
</dbReference>
<feature type="transmembrane region" description="Helical" evidence="7">
    <location>
        <begin position="91"/>
        <end position="109"/>
    </location>
</feature>
<comment type="caution">
    <text evidence="11">The sequence shown here is derived from an EMBL/GenBank/DDBJ whole genome shotgun (WGS) entry which is preliminary data.</text>
</comment>
<dbReference type="InterPro" id="IPR006686">
    <property type="entry name" value="MscS_channel_CS"/>
</dbReference>
<name>A0ABX3KER0_9GAMM</name>
<sequence length="369" mass="41723">MQWWQSLYQAAAWDWISDIVILMGLGAVAWALWRVLMGRLKALAERTQTRWDDVLWPAIDTPFSLLIWGWPAFHALEIFLDNTAGHLNLSWVSVIRELLVVFLLIWFLLRLVNSGEQLLFDEGRRDHTTINAIGNVLRALAVCIGVITLLQSLGVSVSGLLTVGGVGGLIVGLAAKDLLSNFFGGVMIYFDRPFKVGDWVRSPDRNIEGTVEKIGIRMTVLRTFDLRPLYVPNSVFSNVVVENPSRMLNRRIYETIGLRYQDADKMSAVIDDVYAMLEAHPDIETRQTLIVNFNSFGPHSLDFFIYTFTKTVNWQRYHRVKQDVLLQVIGIIHQHGADIALPTRTLHMEPSLMAQGADAMVPPPEAQAR</sequence>
<keyword evidence="6 7" id="KW-0472">Membrane</keyword>
<feature type="transmembrane region" description="Helical" evidence="7">
    <location>
        <begin position="130"/>
        <end position="150"/>
    </location>
</feature>
<proteinExistence type="inferred from homology"/>
<reference evidence="11 12" key="1">
    <citation type="journal article" date="2017" name="Genome Announc.">
        <title>Draft Genome Sequences of Salinivibrio proteolyticus, Salinivibrio sharmensis, Salinivibrio siamensis, Salinivibrio costicola subsp. alcaliphilus, Salinivibrio costicola subsp. vallismortis, and 29 New Isolates Belonging to the Genus Salinivibrio.</title>
        <authorList>
            <person name="Lopez-Hermoso C."/>
            <person name="de la Haba R.R."/>
            <person name="Sanchez-Porro C."/>
            <person name="Bayliss S.C."/>
            <person name="Feil E.J."/>
            <person name="Ventosa A."/>
        </authorList>
    </citation>
    <scope>NUCLEOTIDE SEQUENCE [LARGE SCALE GENOMIC DNA]</scope>
    <source>
        <strain evidence="11 12">JCM 14472</strain>
    </source>
</reference>
<dbReference type="PROSITE" id="PS01246">
    <property type="entry name" value="UPF0003"/>
    <property type="match status" value="1"/>
</dbReference>
<dbReference type="Gene3D" id="3.30.70.100">
    <property type="match status" value="1"/>
</dbReference>